<evidence type="ECO:0000313" key="1">
    <source>
        <dbReference type="EMBL" id="SEB30950.1"/>
    </source>
</evidence>
<dbReference type="AlphaFoldDB" id="A0A1H4IAJ1"/>
<dbReference type="EMBL" id="FNST01000001">
    <property type="protein sequence ID" value="SEB30950.1"/>
    <property type="molecule type" value="Genomic_DNA"/>
</dbReference>
<name>A0A1H4IAJ1_STRMJ</name>
<keyword evidence="2" id="KW-1185">Reference proteome</keyword>
<proteinExistence type="predicted"/>
<sequence length="63" mass="6398">MAEPSYPTAVPESYDAVAADYVERAPPPAAMDPLSRAILAGFAELVRTAGLGPVADRDAGPAA</sequence>
<gene>
    <name evidence="1" type="ORF">SAMN04490356_0325</name>
</gene>
<dbReference type="Proteomes" id="UP000198609">
    <property type="component" value="Unassembled WGS sequence"/>
</dbReference>
<accession>A0A1H4IAJ1</accession>
<protein>
    <submittedName>
        <fullName evidence="1">Uncharacterized protein</fullName>
    </submittedName>
</protein>
<evidence type="ECO:0000313" key="2">
    <source>
        <dbReference type="Proteomes" id="UP000198609"/>
    </source>
</evidence>
<reference evidence="2" key="1">
    <citation type="submission" date="2016-10" db="EMBL/GenBank/DDBJ databases">
        <authorList>
            <person name="Varghese N."/>
            <person name="Submissions S."/>
        </authorList>
    </citation>
    <scope>NUCLEOTIDE SEQUENCE [LARGE SCALE GENOMIC DNA]</scope>
    <source>
        <strain evidence="2">DSM 40318</strain>
    </source>
</reference>
<organism evidence="1 2">
    <name type="scientific">Streptomyces melanosporofaciens</name>
    <dbReference type="NCBI Taxonomy" id="67327"/>
    <lineage>
        <taxon>Bacteria</taxon>
        <taxon>Bacillati</taxon>
        <taxon>Actinomycetota</taxon>
        <taxon>Actinomycetes</taxon>
        <taxon>Kitasatosporales</taxon>
        <taxon>Streptomycetaceae</taxon>
        <taxon>Streptomyces</taxon>
        <taxon>Streptomyces violaceusniger group</taxon>
    </lineage>
</organism>